<keyword evidence="1" id="KW-0812">Transmembrane</keyword>
<evidence type="ECO:0000313" key="3">
    <source>
        <dbReference type="Proteomes" id="UP000248886"/>
    </source>
</evidence>
<feature type="transmembrane region" description="Helical" evidence="1">
    <location>
        <begin position="43"/>
        <end position="61"/>
    </location>
</feature>
<name>A0A2W1K5S4_ACIFR</name>
<feature type="transmembrane region" description="Helical" evidence="1">
    <location>
        <begin position="20"/>
        <end position="36"/>
    </location>
</feature>
<reference evidence="2 3" key="1">
    <citation type="submission" date="2018-06" db="EMBL/GenBank/DDBJ databases">
        <title>Draft sequence of Acidithiobacillus ferrooxidans CCM 4253.</title>
        <authorList>
            <person name="Moya-Beltran A."/>
            <person name="Castro M."/>
            <person name="Covarrubias P.C."/>
            <person name="Issotta F."/>
            <person name="Janiczek O."/>
            <person name="Mandl M."/>
            <person name="Kucera J."/>
            <person name="Quatrini R."/>
        </authorList>
    </citation>
    <scope>NUCLEOTIDE SEQUENCE [LARGE SCALE GENOMIC DNA]</scope>
    <source>
        <strain evidence="2 3">CCM 4253</strain>
    </source>
</reference>
<protein>
    <submittedName>
        <fullName evidence="2">Uncharacterized protein</fullName>
    </submittedName>
</protein>
<organism evidence="2 3">
    <name type="scientific">Acidithiobacillus ferrooxidans</name>
    <name type="common">Thiobacillus ferrooxidans</name>
    <dbReference type="NCBI Taxonomy" id="920"/>
    <lineage>
        <taxon>Bacteria</taxon>
        <taxon>Pseudomonadati</taxon>
        <taxon>Pseudomonadota</taxon>
        <taxon>Acidithiobacillia</taxon>
        <taxon>Acidithiobacillales</taxon>
        <taxon>Acidithiobacillaceae</taxon>
        <taxon>Acidithiobacillus</taxon>
    </lineage>
</organism>
<keyword evidence="1" id="KW-1133">Transmembrane helix</keyword>
<sequence length="166" mass="18371">MNLLIDYLHIYFDNAKTMEGVVIPALVSAAILLVQWRFTKRKPLIFMLLAMTIFIGISLSHWDSGGLHVFTAGLGFWPFMVMLFPDDFPWSMAYPLAFLSVLIPDIYCTGAMSVWRTGWFFGIGGGGFQDGDFVAPALTLLAALTIRLCQKRGMFAFGGKQSSQAG</sequence>
<feature type="transmembrane region" description="Helical" evidence="1">
    <location>
        <begin position="67"/>
        <end position="84"/>
    </location>
</feature>
<feature type="transmembrane region" description="Helical" evidence="1">
    <location>
        <begin position="96"/>
        <end position="121"/>
    </location>
</feature>
<dbReference type="OrthoDB" id="5312363at2"/>
<feature type="transmembrane region" description="Helical" evidence="1">
    <location>
        <begin position="133"/>
        <end position="150"/>
    </location>
</feature>
<accession>A0A2W1K5S4</accession>
<comment type="caution">
    <text evidence="2">The sequence shown here is derived from an EMBL/GenBank/DDBJ whole genome shotgun (WGS) entry which is preliminary data.</text>
</comment>
<dbReference type="RefSeq" id="WP_054608798.1">
    <property type="nucleotide sequence ID" value="NZ_AP025160.1"/>
</dbReference>
<evidence type="ECO:0000313" key="2">
    <source>
        <dbReference type="EMBL" id="PZD81850.1"/>
    </source>
</evidence>
<dbReference type="EMBL" id="QKQP01000001">
    <property type="protein sequence ID" value="PZD81850.1"/>
    <property type="molecule type" value="Genomic_DNA"/>
</dbReference>
<proteinExistence type="predicted"/>
<dbReference type="Proteomes" id="UP000248886">
    <property type="component" value="Unassembled WGS sequence"/>
</dbReference>
<evidence type="ECO:0000256" key="1">
    <source>
        <dbReference type="SAM" id="Phobius"/>
    </source>
</evidence>
<keyword evidence="1" id="KW-0472">Membrane</keyword>
<gene>
    <name evidence="2" type="ORF">DN052_01885</name>
</gene>
<dbReference type="AlphaFoldDB" id="A0A2W1K5S4"/>